<feature type="region of interest" description="Disordered" evidence="7">
    <location>
        <begin position="126"/>
        <end position="145"/>
    </location>
</feature>
<evidence type="ECO:0000256" key="2">
    <source>
        <dbReference type="ARBA" id="ARBA00016807"/>
    </source>
</evidence>
<evidence type="ECO:0000256" key="4">
    <source>
        <dbReference type="ARBA" id="ARBA00023125"/>
    </source>
</evidence>
<evidence type="ECO:0000259" key="8">
    <source>
        <dbReference type="Pfam" id="PF13873"/>
    </source>
</evidence>
<keyword evidence="3" id="KW-0805">Transcription regulation</keyword>
<sequence>MTHKQKRNRLPNFTPAEESFLLSLAHKYVNVIESKLTDAQIWEEKRKAWENIDIEFGNKFGFRRGSKNLREKYDNLKRKLRRMESKDRSDDEQTFQKLLFDENIEKLSAIIEFSADCSSNDVENNDSFGTDPVMNNNFNDTAQRCSFDDPIQDSETVEKEGEHKWLSSNSNHSAQSRKIKSSRKPDLKPCYNINDLRSVEKHRWDCKRNKREAEKHRWEFEKNKLIVEKHKWELKEARLKTKLLQMKLKNFIPRNDSKSCIGAISEDCFQRKPESHIRMQNATNAQSVDKAQNSINIATLSTDVKVEPTLDIMDVGNDCAINSNENCASNSRVEKRNGTTKTNSEELGDMCKRVKTMPSVSSNEQQQWELALKHDMPETSNNDHSSFLDPIQLVETNINSYIGDDDDEDDGCQISEESIPLDATTDDKTKVSTHDDDFLKLLNKHKLAYYWSKLKEMNIGLDYLQYIEEVDVRDICGRDIGARIRFRALLEDWRTVHSLSETITSPITVLKEAKRVIAELKAIIKQAPFVKDQNSAVTSKESQCSQYTNYKKVLPETPFHSVLDFKVFEELIKNSEEAYQNLITELTAQHIYNSVNFLKASWRRIMSDHVAQHFCWTGTLEKPAIRTLSVTKALKEAYQRKFNFCTNDDFQRTIQPFFLHAKTRLQKKQNYEKLKSTNITL</sequence>
<dbReference type="GO" id="GO:0003677">
    <property type="term" value="F:DNA binding"/>
    <property type="evidence" value="ECO:0007669"/>
    <property type="project" value="UniProtKB-KW"/>
</dbReference>
<dbReference type="InterPro" id="IPR028002">
    <property type="entry name" value="Myb_DNA-bind_5"/>
</dbReference>
<comment type="function">
    <text evidence="6">Involved in transvection phenomena (= synapsis-dependent gene expression), where the synaptic pairing of chromosomes carrying genes with which zeste interacts influences the expression of these genes. Zeste binds to DNA and stimulates transcription from a nearby promoter.</text>
</comment>
<evidence type="ECO:0000256" key="7">
    <source>
        <dbReference type="SAM" id="MobiDB-lite"/>
    </source>
</evidence>
<evidence type="ECO:0000256" key="3">
    <source>
        <dbReference type="ARBA" id="ARBA00023015"/>
    </source>
</evidence>
<keyword evidence="4" id="KW-0238">DNA-binding</keyword>
<dbReference type="EMBL" id="GDHF01031497">
    <property type="protein sequence ID" value="JAI20817.1"/>
    <property type="molecule type" value="Transcribed_RNA"/>
</dbReference>
<dbReference type="AlphaFoldDB" id="A0A0K8U2A6"/>
<dbReference type="PANTHER" id="PTHR21411">
    <property type="entry name" value="APONTIC"/>
    <property type="match status" value="1"/>
</dbReference>
<keyword evidence="5" id="KW-0804">Transcription</keyword>
<proteinExistence type="predicted"/>
<evidence type="ECO:0000256" key="5">
    <source>
        <dbReference type="ARBA" id="ARBA00023163"/>
    </source>
</evidence>
<name>A0A0K8U2A6_BACLA</name>
<feature type="region of interest" description="Disordered" evidence="7">
    <location>
        <begin position="158"/>
        <end position="185"/>
    </location>
</feature>
<feature type="compositionally biased region" description="Polar residues" evidence="7">
    <location>
        <begin position="126"/>
        <end position="144"/>
    </location>
</feature>
<dbReference type="PANTHER" id="PTHR21411:SF0">
    <property type="entry name" value="REGULATORY PROTEIN ZESTE"/>
    <property type="match status" value="1"/>
</dbReference>
<comment type="subunit">
    <text evidence="1">Self-associates forming complexes of several hundred monomers.</text>
</comment>
<evidence type="ECO:0000313" key="9">
    <source>
        <dbReference type="EMBL" id="JAI20817.1"/>
    </source>
</evidence>
<evidence type="ECO:0000256" key="6">
    <source>
        <dbReference type="ARBA" id="ARBA00025466"/>
    </source>
</evidence>
<reference evidence="9" key="1">
    <citation type="submission" date="2015-06" db="EMBL/GenBank/DDBJ databases">
        <authorList>
            <person name="Hoefler B.C."/>
            <person name="Straight P.D."/>
        </authorList>
    </citation>
    <scope>NUCLEOTIDE SEQUENCE</scope>
</reference>
<dbReference type="OrthoDB" id="6605095at2759"/>
<dbReference type="Pfam" id="PF13873">
    <property type="entry name" value="Myb_DNA-bind_5"/>
    <property type="match status" value="1"/>
</dbReference>
<evidence type="ECO:0000256" key="1">
    <source>
        <dbReference type="ARBA" id="ARBA00011764"/>
    </source>
</evidence>
<accession>A0A0K8U2A6</accession>
<gene>
    <name evidence="9" type="ORF">c0_g1_i1</name>
</gene>
<feature type="domain" description="Myb/SANT-like DNA-binding" evidence="8">
    <location>
        <begin position="9"/>
        <end position="82"/>
    </location>
</feature>
<protein>
    <recommendedName>
        <fullName evidence="2">Regulatory protein zeste</fullName>
    </recommendedName>
</protein>
<organism evidence="9">
    <name type="scientific">Bactrocera latifrons</name>
    <name type="common">Malaysian fruit fly</name>
    <name type="synonym">Chaetodacus latifrons</name>
    <dbReference type="NCBI Taxonomy" id="174628"/>
    <lineage>
        <taxon>Eukaryota</taxon>
        <taxon>Metazoa</taxon>
        <taxon>Ecdysozoa</taxon>
        <taxon>Arthropoda</taxon>
        <taxon>Hexapoda</taxon>
        <taxon>Insecta</taxon>
        <taxon>Pterygota</taxon>
        <taxon>Neoptera</taxon>
        <taxon>Endopterygota</taxon>
        <taxon>Diptera</taxon>
        <taxon>Brachycera</taxon>
        <taxon>Muscomorpha</taxon>
        <taxon>Tephritoidea</taxon>
        <taxon>Tephritidae</taxon>
        <taxon>Bactrocera</taxon>
        <taxon>Bactrocera</taxon>
    </lineage>
</organism>